<dbReference type="OrthoDB" id="5124454at2"/>
<organism evidence="1 2">
    <name type="scientific">Cerasibacillus terrae</name>
    <dbReference type="NCBI Taxonomy" id="2498845"/>
    <lineage>
        <taxon>Bacteria</taxon>
        <taxon>Bacillati</taxon>
        <taxon>Bacillota</taxon>
        <taxon>Bacilli</taxon>
        <taxon>Bacillales</taxon>
        <taxon>Bacillaceae</taxon>
        <taxon>Cerasibacillus</taxon>
    </lineage>
</organism>
<accession>A0A5C8P0G8</accession>
<comment type="caution">
    <text evidence="1">The sequence shown here is derived from an EMBL/GenBank/DDBJ whole genome shotgun (WGS) entry which is preliminary data.</text>
</comment>
<sequence length="111" mass="13036">MLPIGTIIYLKEGTSKIMILNRGPIIEMDGERAMFDYSGCFYPQGLVPERVFYFNHENIDEIVFEGYKDNEEERFQKLFGEWKEENEGKFKAGKVTEPLKQLIKANLNMFK</sequence>
<protein>
    <submittedName>
        <fullName evidence="1">DUF4176 domain-containing protein</fullName>
    </submittedName>
</protein>
<proteinExistence type="predicted"/>
<dbReference type="AlphaFoldDB" id="A0A5C8P0G8"/>
<evidence type="ECO:0000313" key="1">
    <source>
        <dbReference type="EMBL" id="TXL66725.1"/>
    </source>
</evidence>
<dbReference type="RefSeq" id="WP_147666124.1">
    <property type="nucleotide sequence ID" value="NZ_VDUW01000002.1"/>
</dbReference>
<name>A0A5C8P0G8_9BACI</name>
<dbReference type="EMBL" id="VDUW01000002">
    <property type="protein sequence ID" value="TXL66725.1"/>
    <property type="molecule type" value="Genomic_DNA"/>
</dbReference>
<gene>
    <name evidence="1" type="ORF">FHP05_04900</name>
</gene>
<evidence type="ECO:0000313" key="2">
    <source>
        <dbReference type="Proteomes" id="UP000321574"/>
    </source>
</evidence>
<keyword evidence="2" id="KW-1185">Reference proteome</keyword>
<dbReference type="Proteomes" id="UP000321574">
    <property type="component" value="Unassembled WGS sequence"/>
</dbReference>
<dbReference type="Pfam" id="PF13780">
    <property type="entry name" value="DUF4176"/>
    <property type="match status" value="1"/>
</dbReference>
<reference evidence="1 2" key="1">
    <citation type="submission" date="2019-06" db="EMBL/GenBank/DDBJ databases">
        <title>Cerasibacillus sp. nov., isolated from maize field.</title>
        <authorList>
            <person name="Lin S.-Y."/>
            <person name="Tsai C.-F."/>
            <person name="Young C.-C."/>
        </authorList>
    </citation>
    <scope>NUCLEOTIDE SEQUENCE [LARGE SCALE GENOMIC DNA]</scope>
    <source>
        <strain evidence="1 2">CC-CFT480</strain>
    </source>
</reference>
<dbReference type="InterPro" id="IPR025233">
    <property type="entry name" value="DUF4176"/>
</dbReference>